<dbReference type="EMBL" id="MT141701">
    <property type="protein sequence ID" value="QJA69387.1"/>
    <property type="molecule type" value="Genomic_DNA"/>
</dbReference>
<evidence type="ECO:0000313" key="2">
    <source>
        <dbReference type="EMBL" id="QJA94743.1"/>
    </source>
</evidence>
<organism evidence="2">
    <name type="scientific">viral metagenome</name>
    <dbReference type="NCBI Taxonomy" id="1070528"/>
    <lineage>
        <taxon>unclassified sequences</taxon>
        <taxon>metagenomes</taxon>
        <taxon>organismal metagenomes</taxon>
    </lineage>
</organism>
<accession>A0A6M3LJS5</accession>
<dbReference type="AlphaFoldDB" id="A0A6M3LJS5"/>
<gene>
    <name evidence="1" type="ORF">MM415A04650_0008</name>
    <name evidence="2" type="ORF">MM415B03771_0012</name>
</gene>
<sequence>MYEISGVYAVKFYPDGSVSRLKKAFKMVVNSERGVMAFYDEQRPFESIKIRDPDTKVDLTEYFLGEK</sequence>
<protein>
    <submittedName>
        <fullName evidence="2">Uncharacterized protein</fullName>
    </submittedName>
</protein>
<reference evidence="2" key="1">
    <citation type="submission" date="2020-03" db="EMBL/GenBank/DDBJ databases">
        <title>The deep terrestrial virosphere.</title>
        <authorList>
            <person name="Holmfeldt K."/>
            <person name="Nilsson E."/>
            <person name="Simone D."/>
            <person name="Lopez-Fernandez M."/>
            <person name="Wu X."/>
            <person name="de Brujin I."/>
            <person name="Lundin D."/>
            <person name="Andersson A."/>
            <person name="Bertilsson S."/>
            <person name="Dopson M."/>
        </authorList>
    </citation>
    <scope>NUCLEOTIDE SEQUENCE</scope>
    <source>
        <strain evidence="1">MM415A04650</strain>
        <strain evidence="2">MM415B03771</strain>
    </source>
</reference>
<evidence type="ECO:0000313" key="1">
    <source>
        <dbReference type="EMBL" id="QJA69387.1"/>
    </source>
</evidence>
<dbReference type="EMBL" id="MT143257">
    <property type="protein sequence ID" value="QJA94743.1"/>
    <property type="molecule type" value="Genomic_DNA"/>
</dbReference>
<proteinExistence type="predicted"/>
<name>A0A6M3LJS5_9ZZZZ</name>